<dbReference type="InterPro" id="IPR013112">
    <property type="entry name" value="FAD-bd_8"/>
</dbReference>
<name>A0AAD6IJ63_PENCN</name>
<feature type="domain" description="FAD-binding FR-type" evidence="7">
    <location>
        <begin position="106"/>
        <end position="214"/>
    </location>
</feature>
<dbReference type="InterPro" id="IPR017938">
    <property type="entry name" value="Riboflavin_synthase-like_b-brl"/>
</dbReference>
<evidence type="ECO:0000313" key="9">
    <source>
        <dbReference type="Proteomes" id="UP001219568"/>
    </source>
</evidence>
<evidence type="ECO:0000256" key="3">
    <source>
        <dbReference type="ARBA" id="ARBA00022448"/>
    </source>
</evidence>
<dbReference type="GO" id="GO:0015677">
    <property type="term" value="P:copper ion import"/>
    <property type="evidence" value="ECO:0007669"/>
    <property type="project" value="TreeGrafter"/>
</dbReference>
<dbReference type="Gene3D" id="3.40.50.80">
    <property type="entry name" value="Nucleotide-binding domain of ferredoxin-NADP reductase (FNR) module"/>
    <property type="match status" value="1"/>
</dbReference>
<dbReference type="InterPro" id="IPR039261">
    <property type="entry name" value="FNR_nucleotide-bd"/>
</dbReference>
<evidence type="ECO:0000313" key="8">
    <source>
        <dbReference type="EMBL" id="KAJ6051519.1"/>
    </source>
</evidence>
<evidence type="ECO:0000256" key="1">
    <source>
        <dbReference type="ARBA" id="ARBA00004651"/>
    </source>
</evidence>
<dbReference type="PROSITE" id="PS51384">
    <property type="entry name" value="FAD_FR"/>
    <property type="match status" value="1"/>
</dbReference>
<feature type="transmembrane region" description="Helical" evidence="6">
    <location>
        <begin position="54"/>
        <end position="72"/>
    </location>
</feature>
<evidence type="ECO:0000256" key="6">
    <source>
        <dbReference type="SAM" id="Phobius"/>
    </source>
</evidence>
<dbReference type="GO" id="GO:0005886">
    <property type="term" value="C:plasma membrane"/>
    <property type="evidence" value="ECO:0007669"/>
    <property type="project" value="UniProtKB-SubCell"/>
</dbReference>
<dbReference type="Proteomes" id="UP001219568">
    <property type="component" value="Unassembled WGS sequence"/>
</dbReference>
<dbReference type="SUPFAM" id="SSF52343">
    <property type="entry name" value="Ferredoxin reductase-like, C-terminal NADP-linked domain"/>
    <property type="match status" value="1"/>
</dbReference>
<comment type="subcellular location">
    <subcellularLocation>
        <location evidence="1">Cell membrane</location>
        <topology evidence="1">Multi-pass membrane protein</topology>
    </subcellularLocation>
</comment>
<dbReference type="InterPro" id="IPR051410">
    <property type="entry name" value="Ferric/Cupric_Reductase"/>
</dbReference>
<keyword evidence="6" id="KW-0472">Membrane</keyword>
<reference evidence="8" key="2">
    <citation type="submission" date="2023-01" db="EMBL/GenBank/DDBJ databases">
        <authorList>
            <person name="Petersen C."/>
        </authorList>
    </citation>
    <scope>NUCLEOTIDE SEQUENCE</scope>
    <source>
        <strain evidence="8">IBT 15450</strain>
    </source>
</reference>
<dbReference type="PANTHER" id="PTHR32361">
    <property type="entry name" value="FERRIC/CUPRIC REDUCTASE TRANSMEMBRANE COMPONENT"/>
    <property type="match status" value="1"/>
</dbReference>
<keyword evidence="4" id="KW-1003">Cell membrane</keyword>
<dbReference type="InterPro" id="IPR017927">
    <property type="entry name" value="FAD-bd_FR_type"/>
</dbReference>
<dbReference type="GO" id="GO:0006879">
    <property type="term" value="P:intracellular iron ion homeostasis"/>
    <property type="evidence" value="ECO:0007669"/>
    <property type="project" value="TreeGrafter"/>
</dbReference>
<dbReference type="EMBL" id="JAQJZL010000002">
    <property type="protein sequence ID" value="KAJ6051519.1"/>
    <property type="molecule type" value="Genomic_DNA"/>
</dbReference>
<keyword evidence="6" id="KW-1133">Transmembrane helix</keyword>
<protein>
    <recommendedName>
        <fullName evidence="2">ferric-chelate reductase (NADPH)</fullName>
        <ecNumber evidence="2">1.16.1.9</ecNumber>
    </recommendedName>
</protein>
<sequence length="342" mass="38927">MAIFQSVLHIILSTQISPFDLREVHQKNGLIAMVSIGVSTVAVVPFIRRLAYEVCMKLHLSIGVFAVVMVWIHMKDRYGLNGKLLISAIGLLIISTMFYGARELFRNITRSQVMTVAQRTPLAGAVRLDFTPPRPWEVHAGDYVYLRAPGVHPLSFAESHPFNIIWWDQDKSGRASRIQLISRVHSGFTKDLSAIPHGSLRVLVDGPYGKALNTRYWDNFLFVATDIGISAQMPYLKELIDLQRHPRRLSRVSIIWVVEDDQHRDWVTDEVQHLLDVDAAYMLFHWTTYSKTKIDTTYVARRGRMVFGNPHMKTVLEEEFGKFSGNVLLSGETTATTYLNLS</sequence>
<accession>A0AAD6IJ63</accession>
<comment type="catalytic activity">
    <reaction evidence="5">
        <text>2 a Fe(II)-siderophore + NADP(+) + H(+) = 2 a Fe(III)-siderophore + NADPH</text>
        <dbReference type="Rhea" id="RHEA:28795"/>
        <dbReference type="Rhea" id="RHEA-COMP:11342"/>
        <dbReference type="Rhea" id="RHEA-COMP:11344"/>
        <dbReference type="ChEBI" id="CHEBI:15378"/>
        <dbReference type="ChEBI" id="CHEBI:29033"/>
        <dbReference type="ChEBI" id="CHEBI:29034"/>
        <dbReference type="ChEBI" id="CHEBI:57783"/>
        <dbReference type="ChEBI" id="CHEBI:58349"/>
        <dbReference type="EC" id="1.16.1.9"/>
    </reaction>
</comment>
<evidence type="ECO:0000256" key="2">
    <source>
        <dbReference type="ARBA" id="ARBA00012668"/>
    </source>
</evidence>
<dbReference type="GO" id="GO:0052851">
    <property type="term" value="F:ferric-chelate reductase (NADPH) activity"/>
    <property type="evidence" value="ECO:0007669"/>
    <property type="project" value="UniProtKB-EC"/>
</dbReference>
<dbReference type="Pfam" id="PF08022">
    <property type="entry name" value="FAD_binding_8"/>
    <property type="match status" value="1"/>
</dbReference>
<proteinExistence type="predicted"/>
<dbReference type="CDD" id="cd06186">
    <property type="entry name" value="NOX_Duox_like_FAD_NADP"/>
    <property type="match status" value="1"/>
</dbReference>
<dbReference type="AlphaFoldDB" id="A0AAD6IJ63"/>
<reference evidence="8" key="1">
    <citation type="journal article" date="2023" name="IMA Fungus">
        <title>Comparative genomic study of the Penicillium genus elucidates a diverse pangenome and 15 lateral gene transfer events.</title>
        <authorList>
            <person name="Petersen C."/>
            <person name="Sorensen T."/>
            <person name="Nielsen M.R."/>
            <person name="Sondergaard T.E."/>
            <person name="Sorensen J.L."/>
            <person name="Fitzpatrick D.A."/>
            <person name="Frisvad J.C."/>
            <person name="Nielsen K.L."/>
        </authorList>
    </citation>
    <scope>NUCLEOTIDE SEQUENCE</scope>
    <source>
        <strain evidence="8">IBT 15450</strain>
    </source>
</reference>
<organism evidence="8 9">
    <name type="scientific">Penicillium canescens</name>
    <dbReference type="NCBI Taxonomy" id="5083"/>
    <lineage>
        <taxon>Eukaryota</taxon>
        <taxon>Fungi</taxon>
        <taxon>Dikarya</taxon>
        <taxon>Ascomycota</taxon>
        <taxon>Pezizomycotina</taxon>
        <taxon>Eurotiomycetes</taxon>
        <taxon>Eurotiomycetidae</taxon>
        <taxon>Eurotiales</taxon>
        <taxon>Aspergillaceae</taxon>
        <taxon>Penicillium</taxon>
    </lineage>
</organism>
<evidence type="ECO:0000256" key="5">
    <source>
        <dbReference type="ARBA" id="ARBA00048483"/>
    </source>
</evidence>
<dbReference type="PANTHER" id="PTHR32361:SF26">
    <property type="entry name" value="FAD-BINDING 8 DOMAIN-CONTAINING PROTEIN-RELATED"/>
    <property type="match status" value="1"/>
</dbReference>
<evidence type="ECO:0000259" key="7">
    <source>
        <dbReference type="PROSITE" id="PS51384"/>
    </source>
</evidence>
<keyword evidence="9" id="KW-1185">Reference proteome</keyword>
<gene>
    <name evidence="8" type="ORF">N7460_002053</name>
</gene>
<keyword evidence="6" id="KW-0812">Transmembrane</keyword>
<feature type="transmembrane region" description="Helical" evidence="6">
    <location>
        <begin position="28"/>
        <end position="47"/>
    </location>
</feature>
<comment type="caution">
    <text evidence="8">The sequence shown here is derived from an EMBL/GenBank/DDBJ whole genome shotgun (WGS) entry which is preliminary data.</text>
</comment>
<keyword evidence="3" id="KW-0813">Transport</keyword>
<feature type="transmembrane region" description="Helical" evidence="6">
    <location>
        <begin position="84"/>
        <end position="101"/>
    </location>
</feature>
<evidence type="ECO:0000256" key="4">
    <source>
        <dbReference type="ARBA" id="ARBA00022475"/>
    </source>
</evidence>
<dbReference type="SUPFAM" id="SSF63380">
    <property type="entry name" value="Riboflavin synthase domain-like"/>
    <property type="match status" value="1"/>
</dbReference>
<dbReference type="GO" id="GO:0006826">
    <property type="term" value="P:iron ion transport"/>
    <property type="evidence" value="ECO:0007669"/>
    <property type="project" value="TreeGrafter"/>
</dbReference>
<dbReference type="EC" id="1.16.1.9" evidence="2"/>